<comment type="caution">
    <text evidence="9">The sequence shown here is derived from an EMBL/GenBank/DDBJ whole genome shotgun (WGS) entry which is preliminary data.</text>
</comment>
<evidence type="ECO:0000259" key="8">
    <source>
        <dbReference type="Pfam" id="PF01120"/>
    </source>
</evidence>
<dbReference type="EC" id="3.2.1.51" evidence="3"/>
<dbReference type="GO" id="GO:0016139">
    <property type="term" value="P:glycoside catabolic process"/>
    <property type="evidence" value="ECO:0007669"/>
    <property type="project" value="TreeGrafter"/>
</dbReference>
<keyword evidence="10" id="KW-1185">Reference proteome</keyword>
<evidence type="ECO:0000256" key="5">
    <source>
        <dbReference type="ARBA" id="ARBA00022801"/>
    </source>
</evidence>
<dbReference type="Pfam" id="PF01120">
    <property type="entry name" value="Alpha_L_fucos"/>
    <property type="match status" value="1"/>
</dbReference>
<comment type="similarity">
    <text evidence="2">Belongs to the glycosyl hydrolase 29 family.</text>
</comment>
<evidence type="ECO:0000256" key="2">
    <source>
        <dbReference type="ARBA" id="ARBA00007951"/>
    </source>
</evidence>
<dbReference type="PANTHER" id="PTHR10030">
    <property type="entry name" value="ALPHA-L-FUCOSIDASE"/>
    <property type="match status" value="1"/>
</dbReference>
<dbReference type="PANTHER" id="PTHR10030:SF37">
    <property type="entry name" value="ALPHA-L-FUCOSIDASE-RELATED"/>
    <property type="match status" value="1"/>
</dbReference>
<proteinExistence type="inferred from homology"/>
<reference evidence="9" key="1">
    <citation type="journal article" date="2023" name="Int. J. Syst. Evol. Microbiol.">
        <title>&lt;i&gt;Holtiella tumoricola&lt;/i&gt; gen. nov. sp. nov., isolated from a human clinical sample.</title>
        <authorList>
            <person name="Allen-Vercoe E."/>
            <person name="Daigneault M.C."/>
            <person name="Vancuren S.J."/>
            <person name="Cochrane K."/>
            <person name="O'Neal L.L."/>
            <person name="Sankaranarayanan K."/>
            <person name="Lawson P.A."/>
        </authorList>
    </citation>
    <scope>NUCLEOTIDE SEQUENCE</scope>
    <source>
        <strain evidence="9">CC70A</strain>
    </source>
</reference>
<organism evidence="9 10">
    <name type="scientific">Holtiella tumoricola</name>
    <dbReference type="NCBI Taxonomy" id="3018743"/>
    <lineage>
        <taxon>Bacteria</taxon>
        <taxon>Bacillati</taxon>
        <taxon>Bacillota</taxon>
        <taxon>Clostridia</taxon>
        <taxon>Lachnospirales</taxon>
        <taxon>Cellulosilyticaceae</taxon>
        <taxon>Holtiella</taxon>
    </lineage>
</organism>
<dbReference type="InterPro" id="IPR000933">
    <property type="entry name" value="Glyco_hydro_29"/>
</dbReference>
<dbReference type="EMBL" id="JAQIFT010000048">
    <property type="protein sequence ID" value="MDA3732518.1"/>
    <property type="molecule type" value="Genomic_DNA"/>
</dbReference>
<evidence type="ECO:0000256" key="6">
    <source>
        <dbReference type="ARBA" id="ARBA00023295"/>
    </source>
</evidence>
<gene>
    <name evidence="9" type="ORF">PBV87_13585</name>
</gene>
<dbReference type="InterPro" id="IPR017853">
    <property type="entry name" value="GH"/>
</dbReference>
<keyword evidence="6" id="KW-0326">Glycosidase</keyword>
<feature type="site" description="May be important for catalysis" evidence="7">
    <location>
        <position position="235"/>
    </location>
</feature>
<evidence type="ECO:0000313" key="9">
    <source>
        <dbReference type="EMBL" id="MDA3732518.1"/>
    </source>
</evidence>
<dbReference type="Proteomes" id="UP001169242">
    <property type="component" value="Unassembled WGS sequence"/>
</dbReference>
<sequence>MEERIKQFQKRGFGLFVHYGAYVQYENGEWVMNLRQHDPENYEKKALELDYSSFDAKKVIHTAKISGAKYITFTTRHHDGFSLYDTRGLTDYDVMHTPNGKDIVKEFVDACHEADIMPFLYHTTVDWHHPDFDRDFPAYLQYLRDSIEILCCHYGEIGGFWLDGNWSKPAGAWELDALYGIIRKYQPHAIIINNTGLEAQGVFGHEEIDCVTFEQGHPQELDCSEMEKEYMGEMCYPICEHWGIATDINVKSMKQILEAMVACRRVGGNFLLGIFTKLDGSQPLLHEGYLEAIGKWVQKNEDAFFEGQVCAIKGYGKDFALETKDKVYLFLHDIPTWGDQNVIKLTERQYSTFTNVQHELKEGKWLDNEASVAFAQDREKGLLVIEPTPFQYGESWVIRVAVFNKENE</sequence>
<evidence type="ECO:0000256" key="4">
    <source>
        <dbReference type="ARBA" id="ARBA00022729"/>
    </source>
</evidence>
<evidence type="ECO:0000256" key="1">
    <source>
        <dbReference type="ARBA" id="ARBA00004071"/>
    </source>
</evidence>
<name>A0AA42DP36_9FIRM</name>
<dbReference type="GO" id="GO:0006004">
    <property type="term" value="P:fucose metabolic process"/>
    <property type="evidence" value="ECO:0007669"/>
    <property type="project" value="InterPro"/>
</dbReference>
<dbReference type="PIRSF" id="PIRSF001092">
    <property type="entry name" value="Alpha-L-fucosidase"/>
    <property type="match status" value="1"/>
</dbReference>
<dbReference type="AlphaFoldDB" id="A0AA42DP36"/>
<evidence type="ECO:0000256" key="3">
    <source>
        <dbReference type="ARBA" id="ARBA00012662"/>
    </source>
</evidence>
<dbReference type="GO" id="GO:0004560">
    <property type="term" value="F:alpha-L-fucosidase activity"/>
    <property type="evidence" value="ECO:0007669"/>
    <property type="project" value="InterPro"/>
</dbReference>
<dbReference type="PRINTS" id="PR00741">
    <property type="entry name" value="GLHYDRLASE29"/>
</dbReference>
<accession>A0AA42DP36</accession>
<comment type="function">
    <text evidence="1">Alpha-L-fucosidase is responsible for hydrolyzing the alpha-1,6-linked fucose joined to the reducing-end N-acetylglucosamine of the carbohydrate moieties of glycoproteins.</text>
</comment>
<dbReference type="Gene3D" id="3.20.20.80">
    <property type="entry name" value="Glycosidases"/>
    <property type="match status" value="1"/>
</dbReference>
<keyword evidence="5" id="KW-0378">Hydrolase</keyword>
<dbReference type="InterPro" id="IPR016286">
    <property type="entry name" value="FUC_metazoa-typ"/>
</dbReference>
<dbReference type="InterPro" id="IPR057739">
    <property type="entry name" value="Glyco_hydro_29_N"/>
</dbReference>
<protein>
    <recommendedName>
        <fullName evidence="3">alpha-L-fucosidase</fullName>
        <ecNumber evidence="3">3.2.1.51</ecNumber>
    </recommendedName>
</protein>
<dbReference type="GO" id="GO:0005764">
    <property type="term" value="C:lysosome"/>
    <property type="evidence" value="ECO:0007669"/>
    <property type="project" value="TreeGrafter"/>
</dbReference>
<keyword evidence="4" id="KW-0732">Signal</keyword>
<evidence type="ECO:0000313" key="10">
    <source>
        <dbReference type="Proteomes" id="UP001169242"/>
    </source>
</evidence>
<dbReference type="RefSeq" id="WP_271012626.1">
    <property type="nucleotide sequence ID" value="NZ_JAQIFT010000048.1"/>
</dbReference>
<dbReference type="SUPFAM" id="SSF51445">
    <property type="entry name" value="(Trans)glycosidases"/>
    <property type="match status" value="1"/>
</dbReference>
<feature type="domain" description="Glycoside hydrolase family 29 N-terminal" evidence="8">
    <location>
        <begin position="6"/>
        <end position="301"/>
    </location>
</feature>
<evidence type="ECO:0000256" key="7">
    <source>
        <dbReference type="PIRSR" id="PIRSR001092-1"/>
    </source>
</evidence>
<dbReference type="SMART" id="SM00812">
    <property type="entry name" value="Alpha_L_fucos"/>
    <property type="match status" value="1"/>
</dbReference>